<protein>
    <submittedName>
        <fullName evidence="1">Uncharacterized protein</fullName>
    </submittedName>
</protein>
<reference evidence="1 2" key="1">
    <citation type="journal article" date="2018" name="Sci. Rep.">
        <title>Genomic signatures of local adaptation to the degree of environmental predictability in rotifers.</title>
        <authorList>
            <person name="Franch-Gras L."/>
            <person name="Hahn C."/>
            <person name="Garcia-Roger E.M."/>
            <person name="Carmona M.J."/>
            <person name="Serra M."/>
            <person name="Gomez A."/>
        </authorList>
    </citation>
    <scope>NUCLEOTIDE SEQUENCE [LARGE SCALE GENOMIC DNA]</scope>
    <source>
        <strain evidence="1">HYR1</strain>
    </source>
</reference>
<name>A0A3M7T9V8_BRAPC</name>
<dbReference type="EMBL" id="REGN01000046">
    <property type="protein sequence ID" value="RNA44884.1"/>
    <property type="molecule type" value="Genomic_DNA"/>
</dbReference>
<comment type="caution">
    <text evidence="1">The sequence shown here is derived from an EMBL/GenBank/DDBJ whole genome shotgun (WGS) entry which is preliminary data.</text>
</comment>
<evidence type="ECO:0000313" key="2">
    <source>
        <dbReference type="Proteomes" id="UP000276133"/>
    </source>
</evidence>
<dbReference type="AlphaFoldDB" id="A0A3M7T9V8"/>
<gene>
    <name evidence="1" type="ORF">BpHYR1_034835</name>
</gene>
<sequence length="134" mass="15153">MLLSYRDIQVNRKLQVGLSTEMIAKVPNCHKVEMGSNILVVKLGRLCEIFSSQMTIKKFQFLLFVLKIKISKISIAQIGLIQYLIKWHNESLDFLLSLTNSLLSTESTDSLLCTSLIECLDMNELVQLADESDG</sequence>
<evidence type="ECO:0000313" key="1">
    <source>
        <dbReference type="EMBL" id="RNA44884.1"/>
    </source>
</evidence>
<keyword evidence="2" id="KW-1185">Reference proteome</keyword>
<accession>A0A3M7T9V8</accession>
<proteinExistence type="predicted"/>
<organism evidence="1 2">
    <name type="scientific">Brachionus plicatilis</name>
    <name type="common">Marine rotifer</name>
    <name type="synonym">Brachionus muelleri</name>
    <dbReference type="NCBI Taxonomy" id="10195"/>
    <lineage>
        <taxon>Eukaryota</taxon>
        <taxon>Metazoa</taxon>
        <taxon>Spiralia</taxon>
        <taxon>Gnathifera</taxon>
        <taxon>Rotifera</taxon>
        <taxon>Eurotatoria</taxon>
        <taxon>Monogononta</taxon>
        <taxon>Pseudotrocha</taxon>
        <taxon>Ploima</taxon>
        <taxon>Brachionidae</taxon>
        <taxon>Brachionus</taxon>
    </lineage>
</organism>
<dbReference type="Proteomes" id="UP000276133">
    <property type="component" value="Unassembled WGS sequence"/>
</dbReference>